<evidence type="ECO:0000313" key="3">
    <source>
        <dbReference type="EMBL" id="MCZ2723050.1"/>
    </source>
</evidence>
<feature type="region of interest" description="Disordered" evidence="1">
    <location>
        <begin position="92"/>
        <end position="141"/>
    </location>
</feature>
<name>A0ABT4JXF4_9GAMM</name>
<dbReference type="InterPro" id="IPR009386">
    <property type="entry name" value="ZapG-like"/>
</dbReference>
<feature type="compositionally biased region" description="Polar residues" evidence="1">
    <location>
        <begin position="92"/>
        <end position="101"/>
    </location>
</feature>
<dbReference type="RefSeq" id="WP_269127143.1">
    <property type="nucleotide sequence ID" value="NZ_JAPUBN010000019.1"/>
</dbReference>
<feature type="transmembrane region" description="Helical" evidence="2">
    <location>
        <begin position="6"/>
        <end position="25"/>
    </location>
</feature>
<keyword evidence="2" id="KW-0812">Transmembrane</keyword>
<keyword evidence="2" id="KW-1133">Transmembrane helix</keyword>
<comment type="caution">
    <text evidence="3">The sequence shown here is derived from an EMBL/GenBank/DDBJ whole genome shotgun (WGS) entry which is preliminary data.</text>
</comment>
<dbReference type="Proteomes" id="UP001149719">
    <property type="component" value="Unassembled WGS sequence"/>
</dbReference>
<sequence>MNLEVFDIIIFITGAALGLIIGLILKKGNLNATKKTTNGTHIPSEAVQFEVERKQTEIDDFFTEANEKLIVAEKAVLELKRQLSTGTNALATSKVASESLNSPETGSTETEEKTPEEPPKDYSIDASGTLSEDFGLQSKTK</sequence>
<evidence type="ECO:0000256" key="1">
    <source>
        <dbReference type="SAM" id="MobiDB-lite"/>
    </source>
</evidence>
<keyword evidence="4" id="KW-1185">Reference proteome</keyword>
<organism evidence="3 4">
    <name type="scientific">Marinomonas phaeophyticola</name>
    <dbReference type="NCBI Taxonomy" id="3004091"/>
    <lineage>
        <taxon>Bacteria</taxon>
        <taxon>Pseudomonadati</taxon>
        <taxon>Pseudomonadota</taxon>
        <taxon>Gammaproteobacteria</taxon>
        <taxon>Oceanospirillales</taxon>
        <taxon>Oceanospirillaceae</taxon>
        <taxon>Marinomonas</taxon>
    </lineage>
</organism>
<evidence type="ECO:0000313" key="4">
    <source>
        <dbReference type="Proteomes" id="UP001149719"/>
    </source>
</evidence>
<gene>
    <name evidence="3" type="ORF">O1D97_15855</name>
</gene>
<evidence type="ECO:0000256" key="2">
    <source>
        <dbReference type="SAM" id="Phobius"/>
    </source>
</evidence>
<protein>
    <submittedName>
        <fullName evidence="3">DUF1043 family protein</fullName>
    </submittedName>
</protein>
<reference evidence="3" key="1">
    <citation type="submission" date="2022-12" db="EMBL/GenBank/DDBJ databases">
        <title>Marinomonas 15G1-11 sp. nov, isolated from marine algae.</title>
        <authorList>
            <person name="Butt M."/>
            <person name="Choi D.G."/>
            <person name="Kim J.M."/>
            <person name="Lee J.K."/>
            <person name="Baek J.H."/>
            <person name="Jeon C.O."/>
        </authorList>
    </citation>
    <scope>NUCLEOTIDE SEQUENCE</scope>
    <source>
        <strain evidence="3">15G1-11</strain>
    </source>
</reference>
<dbReference type="Pfam" id="PF06295">
    <property type="entry name" value="ZapG-like"/>
    <property type="match status" value="1"/>
</dbReference>
<dbReference type="EMBL" id="JAPUBN010000019">
    <property type="protein sequence ID" value="MCZ2723050.1"/>
    <property type="molecule type" value="Genomic_DNA"/>
</dbReference>
<accession>A0ABT4JXF4</accession>
<proteinExistence type="predicted"/>
<feature type="compositionally biased region" description="Basic and acidic residues" evidence="1">
    <location>
        <begin position="110"/>
        <end position="123"/>
    </location>
</feature>
<keyword evidence="2" id="KW-0472">Membrane</keyword>